<keyword evidence="4" id="KW-1185">Reference proteome</keyword>
<gene>
    <name evidence="3" type="ORF">PEVE_00023366</name>
</gene>
<dbReference type="SUPFAM" id="SSF57302">
    <property type="entry name" value="Snake toxin-like"/>
    <property type="match status" value="1"/>
</dbReference>
<feature type="transmembrane region" description="Helical" evidence="1">
    <location>
        <begin position="123"/>
        <end position="143"/>
    </location>
</feature>
<evidence type="ECO:0000313" key="3">
    <source>
        <dbReference type="EMBL" id="CAH3015901.1"/>
    </source>
</evidence>
<keyword evidence="2" id="KW-0732">Signal</keyword>
<proteinExistence type="predicted"/>
<feature type="signal peptide" evidence="2">
    <location>
        <begin position="1"/>
        <end position="25"/>
    </location>
</feature>
<dbReference type="InterPro" id="IPR045860">
    <property type="entry name" value="Snake_toxin-like_sf"/>
</dbReference>
<organism evidence="3 4">
    <name type="scientific">Porites evermanni</name>
    <dbReference type="NCBI Taxonomy" id="104178"/>
    <lineage>
        <taxon>Eukaryota</taxon>
        <taxon>Metazoa</taxon>
        <taxon>Cnidaria</taxon>
        <taxon>Anthozoa</taxon>
        <taxon>Hexacorallia</taxon>
        <taxon>Scleractinia</taxon>
        <taxon>Fungiina</taxon>
        <taxon>Poritidae</taxon>
        <taxon>Porites</taxon>
    </lineage>
</organism>
<evidence type="ECO:0008006" key="5">
    <source>
        <dbReference type="Google" id="ProtNLM"/>
    </source>
</evidence>
<dbReference type="CDD" id="cd00117">
    <property type="entry name" value="TFP"/>
    <property type="match status" value="1"/>
</dbReference>
<accession>A0ABN8LFM9</accession>
<comment type="caution">
    <text evidence="3">The sequence shown here is derived from an EMBL/GenBank/DDBJ whole genome shotgun (WGS) entry which is preliminary data.</text>
</comment>
<name>A0ABN8LFM9_9CNID</name>
<reference evidence="3 4" key="1">
    <citation type="submission" date="2022-05" db="EMBL/GenBank/DDBJ databases">
        <authorList>
            <consortium name="Genoscope - CEA"/>
            <person name="William W."/>
        </authorList>
    </citation>
    <scope>NUCLEOTIDE SEQUENCE [LARGE SCALE GENOMIC DNA]</scope>
</reference>
<dbReference type="Proteomes" id="UP001159427">
    <property type="component" value="Unassembled WGS sequence"/>
</dbReference>
<keyword evidence="1" id="KW-1133">Transmembrane helix</keyword>
<evidence type="ECO:0000256" key="2">
    <source>
        <dbReference type="SAM" id="SignalP"/>
    </source>
</evidence>
<keyword evidence="1" id="KW-0812">Transmembrane</keyword>
<sequence length="144" mass="15633">MMAVNWFRAFFVVTVVIVMSPTVNCLSCYTCTSEDSWKDCNSKMTKTECPSGTPNCAISELTCSAGEVPKTFFYKRCGTQGKDCRPTAADLPTCPISMSGFGFSSNNKCCTGNNCNSGQLNKISGLLTGISIFLAFWGLFTFLK</sequence>
<evidence type="ECO:0000256" key="1">
    <source>
        <dbReference type="SAM" id="Phobius"/>
    </source>
</evidence>
<feature type="chain" id="PRO_5047083364" description="UPAR/Ly6 domain-containing protein" evidence="2">
    <location>
        <begin position="26"/>
        <end position="144"/>
    </location>
</feature>
<keyword evidence="1" id="KW-0472">Membrane</keyword>
<dbReference type="EMBL" id="CALNXI010000031">
    <property type="protein sequence ID" value="CAH3015901.1"/>
    <property type="molecule type" value="Genomic_DNA"/>
</dbReference>
<dbReference type="Gene3D" id="2.10.60.10">
    <property type="entry name" value="CD59"/>
    <property type="match status" value="1"/>
</dbReference>
<protein>
    <recommendedName>
        <fullName evidence="5">UPAR/Ly6 domain-containing protein</fullName>
    </recommendedName>
</protein>
<evidence type="ECO:0000313" key="4">
    <source>
        <dbReference type="Proteomes" id="UP001159427"/>
    </source>
</evidence>